<keyword evidence="2" id="KW-1185">Reference proteome</keyword>
<dbReference type="Proteomes" id="UP001165960">
    <property type="component" value="Unassembled WGS sequence"/>
</dbReference>
<proteinExistence type="predicted"/>
<protein>
    <submittedName>
        <fullName evidence="1">Uncharacterized protein</fullName>
    </submittedName>
</protein>
<dbReference type="EMBL" id="QTSX02005005">
    <property type="protein sequence ID" value="KAJ9062473.1"/>
    <property type="molecule type" value="Genomic_DNA"/>
</dbReference>
<reference evidence="1" key="1">
    <citation type="submission" date="2022-04" db="EMBL/GenBank/DDBJ databases">
        <title>Genome of the entomopathogenic fungus Entomophthora muscae.</title>
        <authorList>
            <person name="Elya C."/>
            <person name="Lovett B.R."/>
            <person name="Lee E."/>
            <person name="Macias A.M."/>
            <person name="Hajek A.E."/>
            <person name="De Bivort B.L."/>
            <person name="Kasson M.T."/>
            <person name="De Fine Licht H.H."/>
            <person name="Stajich J.E."/>
        </authorList>
    </citation>
    <scope>NUCLEOTIDE SEQUENCE</scope>
    <source>
        <strain evidence="1">Berkeley</strain>
    </source>
</reference>
<evidence type="ECO:0000313" key="2">
    <source>
        <dbReference type="Proteomes" id="UP001165960"/>
    </source>
</evidence>
<evidence type="ECO:0000313" key="1">
    <source>
        <dbReference type="EMBL" id="KAJ9062473.1"/>
    </source>
</evidence>
<name>A0ACC2SJK8_9FUNG</name>
<gene>
    <name evidence="1" type="ORF">DSO57_1010496</name>
</gene>
<organism evidence="1 2">
    <name type="scientific">Entomophthora muscae</name>
    <dbReference type="NCBI Taxonomy" id="34485"/>
    <lineage>
        <taxon>Eukaryota</taxon>
        <taxon>Fungi</taxon>
        <taxon>Fungi incertae sedis</taxon>
        <taxon>Zoopagomycota</taxon>
        <taxon>Entomophthoromycotina</taxon>
        <taxon>Entomophthoromycetes</taxon>
        <taxon>Entomophthorales</taxon>
        <taxon>Entomophthoraceae</taxon>
        <taxon>Entomophthora</taxon>
    </lineage>
</organism>
<sequence length="1441" mass="164040">MDTPSSPEPNSQEIRNDPNKPRLLPRQESSSTQMISDAASSYTESDVSEMSDSENSLVKIGKASNIQTKNNMVSFDAIVIPFGEEEVESLLSYRYNAGKEEFLVKFKYTSYHHVAWLPRDKIENDSPGNKARVKRFLELFSSDPSQFDEPINPLHLEIDRLLDEGELEDASAPGGYLVYVLVKWCGLPYESATWERIEKVKELSKELLEEFSALQEAPDDSVPVAAPIPPPSSFVKLTESPQFKGGHQLRDYQLEGLNWFTYCWHKRQSCIMADEMGLGKTIQSVSFLYHIHRTFQIRGPFLIVAPLSTLPHWEREVKTWTTLNAIVYHGSSISRNLIVDTEFYFKDEDGKRLTEHFKFDVLITTYEMIQSGSMHLKPLPWRVAVFDEAHRLKNRNSKILETLKSYQLEHRVLLTGTPLQNSVGELYSLLNFLQPDKFNDEKKFLEEFGNLKSEAEVSELQEILKPLMLRRFKEDVEKSLPDKEETVIEVELTSVQKTWYRAILEKNFTWLQRGQKGSGGPSLNNIMMELRKCCNHPFLIQGAEDSITQGIDDDMENDPAYLQSLVQASGKMVLLDKLLPKLREGGHKVLIFSQMTRMLDILGTYLQLRGYDSERIDGNVKSHDRQIAIDRFSSSPDSFVFLLCTRAGGVGINLTAADTVVIFDSDWNPQNDLQAMARVHRIGQTKMVKIYRLLCAKTYEREMFDRANLKLGLDKAVMQKMDLSEVSSGLSKKEVEDLLKLGAYGSLLEDGESERFCAEDIDHILARRSTVVKYDGNVKGSAFSKATFAADTNLDDPEFWDSWAKKANIDPTQTNPLIIDEPRLRKRPLLYQPIAKDPTASEDSDAAQDLPKPWSSPERLRIEKQLSIFGISNWERLKEVFPRRSIQDLQACTMTLIDFMGKAKDDEELKGQADDLLAAMPLDSAEWQRLQKTGIPYPNATPHQIAEFRSYLCDATADYQDRLVRKSRQMLKRIHTIHLICDKADPSALTPSSIDPQAPLPARWWCYQADRDFIIGTKKHGYMQFVAMQNDPSLYFSRLNFDPPSPSQGTPAGLRTILRENDLPVSWPSLTDINMRLRHILASLCQTEAPKVRPTNSQARAHNYLLDQVVALRAGVELEYEIDMDPTWSNKEHKNFSRLLSSFGLETEGEELGSWVWTRFRILGELNNKTEANLNAYIAFFISAYKDIIYGPGGDGVRDKNVDVVNFFDKLIAVTPAPTEEFNIDLPTPEKVKRVIKRIMLMHTIRHKLRPMIRSLVLSTRIPVGFPTWWAPRFDIALVEAVAFYGITREDLVFADTGFPFRHQNPADWPKEGHLIKHLETLTELLSRSKRAPRKPRATNSHLHPPAYAIEGSVESPQSSSRLTDLIVIDSAQGPILIRDPNFSQNSASQPKHFPQSHRDESPRIWVSPSPSMGLSHLQQHGLPTSPSPQPHVSAPHPTWQ</sequence>
<accession>A0ACC2SJK8</accession>
<comment type="caution">
    <text evidence="1">The sequence shown here is derived from an EMBL/GenBank/DDBJ whole genome shotgun (WGS) entry which is preliminary data.</text>
</comment>